<feature type="transmembrane region" description="Helical" evidence="2">
    <location>
        <begin position="92"/>
        <end position="117"/>
    </location>
</feature>
<comment type="caution">
    <text evidence="3">The sequence shown here is derived from an EMBL/GenBank/DDBJ whole genome shotgun (WGS) entry which is preliminary data.</text>
</comment>
<accession>A0A543A7L7</accession>
<feature type="region of interest" description="Disordered" evidence="1">
    <location>
        <begin position="150"/>
        <end position="176"/>
    </location>
</feature>
<dbReference type="PANTHER" id="PTHR35335:SF1">
    <property type="entry name" value="UPF0716 PROTEIN FXSA"/>
    <property type="match status" value="1"/>
</dbReference>
<evidence type="ECO:0000313" key="3">
    <source>
        <dbReference type="EMBL" id="TQL68588.1"/>
    </source>
</evidence>
<dbReference type="AlphaFoldDB" id="A0A543A7L7"/>
<evidence type="ECO:0000256" key="2">
    <source>
        <dbReference type="SAM" id="Phobius"/>
    </source>
</evidence>
<organism evidence="3 4">
    <name type="scientific">Nocardioides albertanoniae</name>
    <dbReference type="NCBI Taxonomy" id="1175486"/>
    <lineage>
        <taxon>Bacteria</taxon>
        <taxon>Bacillati</taxon>
        <taxon>Actinomycetota</taxon>
        <taxon>Actinomycetes</taxon>
        <taxon>Propionibacteriales</taxon>
        <taxon>Nocardioidaceae</taxon>
        <taxon>Nocardioides</taxon>
    </lineage>
</organism>
<evidence type="ECO:0000256" key="1">
    <source>
        <dbReference type="SAM" id="MobiDB-lite"/>
    </source>
</evidence>
<dbReference type="OrthoDB" id="9792788at2"/>
<dbReference type="RefSeq" id="WP_141780562.1">
    <property type="nucleotide sequence ID" value="NZ_VFOV01000001.1"/>
</dbReference>
<dbReference type="GO" id="GO:0016020">
    <property type="term" value="C:membrane"/>
    <property type="evidence" value="ECO:0007669"/>
    <property type="project" value="InterPro"/>
</dbReference>
<sequence>MSATTNMRSGGTTRRRISLVLVVLLLVVPLAELFVLIQVGQVIGVWWTILLLVADSIFGAWLMRREGARAWSALSTALSTGKLPSSEIADGALILLGGALMLSPGFVTDIFGIVLILPFTRPVFRRILAVLVQKRLVSAAMPTMFGAGAAGGSGAGGRQRSDDIVTGEVIDNDDPA</sequence>
<dbReference type="Pfam" id="PF04186">
    <property type="entry name" value="FxsA"/>
    <property type="match status" value="1"/>
</dbReference>
<dbReference type="Proteomes" id="UP000320209">
    <property type="component" value="Unassembled WGS sequence"/>
</dbReference>
<feature type="transmembrane region" description="Helical" evidence="2">
    <location>
        <begin position="43"/>
        <end position="63"/>
    </location>
</feature>
<dbReference type="PANTHER" id="PTHR35335">
    <property type="entry name" value="UPF0716 PROTEIN FXSA"/>
    <property type="match status" value="1"/>
</dbReference>
<dbReference type="InterPro" id="IPR007313">
    <property type="entry name" value="FxsA"/>
</dbReference>
<evidence type="ECO:0000313" key="4">
    <source>
        <dbReference type="Proteomes" id="UP000320209"/>
    </source>
</evidence>
<name>A0A543A7L7_9ACTN</name>
<keyword evidence="2" id="KW-0472">Membrane</keyword>
<keyword evidence="2" id="KW-1133">Transmembrane helix</keyword>
<gene>
    <name evidence="3" type="ORF">FB381_2483</name>
</gene>
<protein>
    <submittedName>
        <fullName evidence="3">UPF0716 protein FxsA</fullName>
    </submittedName>
</protein>
<dbReference type="NCBIfam" id="NF008528">
    <property type="entry name" value="PRK11463.1-2"/>
    <property type="match status" value="1"/>
</dbReference>
<keyword evidence="4" id="KW-1185">Reference proteome</keyword>
<reference evidence="3 4" key="1">
    <citation type="submission" date="2019-06" db="EMBL/GenBank/DDBJ databases">
        <title>Sequencing the genomes of 1000 actinobacteria strains.</title>
        <authorList>
            <person name="Klenk H.-P."/>
        </authorList>
    </citation>
    <scope>NUCLEOTIDE SEQUENCE [LARGE SCALE GENOMIC DNA]</scope>
    <source>
        <strain evidence="3 4">DSM 25218</strain>
    </source>
</reference>
<proteinExistence type="predicted"/>
<keyword evidence="2" id="KW-0812">Transmembrane</keyword>
<dbReference type="EMBL" id="VFOV01000001">
    <property type="protein sequence ID" value="TQL68588.1"/>
    <property type="molecule type" value="Genomic_DNA"/>
</dbReference>